<evidence type="ECO:0000256" key="7">
    <source>
        <dbReference type="ARBA" id="ARBA00022840"/>
    </source>
</evidence>
<dbReference type="GO" id="GO:0003677">
    <property type="term" value="F:DNA binding"/>
    <property type="evidence" value="ECO:0007669"/>
    <property type="project" value="UniProtKB-KW"/>
</dbReference>
<evidence type="ECO:0000256" key="4">
    <source>
        <dbReference type="ARBA" id="ARBA00022801"/>
    </source>
</evidence>
<accession>A0A1I5X8B7</accession>
<feature type="region of interest" description="Disordered" evidence="15">
    <location>
        <begin position="200"/>
        <end position="274"/>
    </location>
</feature>
<feature type="domain" description="UvrD-like helicase ATP-binding" evidence="16">
    <location>
        <begin position="10"/>
        <end position="421"/>
    </location>
</feature>
<feature type="compositionally biased region" description="Basic and acidic residues" evidence="15">
    <location>
        <begin position="216"/>
        <end position="245"/>
    </location>
</feature>
<evidence type="ECO:0000256" key="15">
    <source>
        <dbReference type="SAM" id="MobiDB-lite"/>
    </source>
</evidence>
<dbReference type="PANTHER" id="PTHR11070">
    <property type="entry name" value="UVRD / RECB / PCRA DNA HELICASE FAMILY MEMBER"/>
    <property type="match status" value="1"/>
</dbReference>
<dbReference type="InterPro" id="IPR038726">
    <property type="entry name" value="PDDEXK_AddAB-type"/>
</dbReference>
<dbReference type="InterPro" id="IPR027417">
    <property type="entry name" value="P-loop_NTPase"/>
</dbReference>
<reference evidence="18 19" key="1">
    <citation type="submission" date="2016-10" db="EMBL/GenBank/DDBJ databases">
        <authorList>
            <person name="de Groot N.N."/>
        </authorList>
    </citation>
    <scope>NUCLEOTIDE SEQUENCE [LARGE SCALE GENOMIC DNA]</scope>
    <source>
        <strain evidence="18 19">DSM 20678</strain>
    </source>
</reference>
<dbReference type="SUPFAM" id="SSF52540">
    <property type="entry name" value="P-loop containing nucleoside triphosphate hydrolases"/>
    <property type="match status" value="1"/>
</dbReference>
<evidence type="ECO:0000256" key="13">
    <source>
        <dbReference type="ARBA" id="ARBA00048988"/>
    </source>
</evidence>
<dbReference type="PROSITE" id="PS51217">
    <property type="entry name" value="UVRD_HELICASE_CTER"/>
    <property type="match status" value="1"/>
</dbReference>
<keyword evidence="7 14" id="KW-0067">ATP-binding</keyword>
<gene>
    <name evidence="18" type="ORF">SAMN05444406_1232</name>
</gene>
<dbReference type="InterPro" id="IPR000212">
    <property type="entry name" value="DNA_helicase_UvrD/REP"/>
</dbReference>
<dbReference type="Pfam" id="PF00580">
    <property type="entry name" value="UvrD-helicase"/>
    <property type="match status" value="1"/>
</dbReference>
<dbReference type="GO" id="GO:0033202">
    <property type="term" value="C:DNA helicase complex"/>
    <property type="evidence" value="ECO:0007669"/>
    <property type="project" value="TreeGrafter"/>
</dbReference>
<dbReference type="Gene3D" id="3.40.50.300">
    <property type="entry name" value="P-loop containing nucleotide triphosphate hydrolases"/>
    <property type="match status" value="4"/>
</dbReference>
<evidence type="ECO:0000259" key="16">
    <source>
        <dbReference type="PROSITE" id="PS51198"/>
    </source>
</evidence>
<comment type="catalytic activity">
    <reaction evidence="13">
        <text>ATP + H2O = ADP + phosphate + H(+)</text>
        <dbReference type="Rhea" id="RHEA:13065"/>
        <dbReference type="ChEBI" id="CHEBI:15377"/>
        <dbReference type="ChEBI" id="CHEBI:15378"/>
        <dbReference type="ChEBI" id="CHEBI:30616"/>
        <dbReference type="ChEBI" id="CHEBI:43474"/>
        <dbReference type="ChEBI" id="CHEBI:456216"/>
        <dbReference type="EC" id="5.6.2.4"/>
    </reaction>
</comment>
<evidence type="ECO:0000256" key="6">
    <source>
        <dbReference type="ARBA" id="ARBA00022839"/>
    </source>
</evidence>
<evidence type="ECO:0000256" key="1">
    <source>
        <dbReference type="ARBA" id="ARBA00022722"/>
    </source>
</evidence>
<dbReference type="SUPFAM" id="SSF52980">
    <property type="entry name" value="Restriction endonuclease-like"/>
    <property type="match status" value="1"/>
</dbReference>
<keyword evidence="1" id="KW-0540">Nuclease</keyword>
<keyword evidence="8" id="KW-0238">DNA-binding</keyword>
<dbReference type="Pfam" id="PF12705">
    <property type="entry name" value="PDDEXK_1"/>
    <property type="match status" value="1"/>
</dbReference>
<dbReference type="AlphaFoldDB" id="A0A1I5X8B7"/>
<dbReference type="PROSITE" id="PS51198">
    <property type="entry name" value="UVRD_HELICASE_ATP_BIND"/>
    <property type="match status" value="1"/>
</dbReference>
<keyword evidence="9" id="KW-0234">DNA repair</keyword>
<protein>
    <recommendedName>
        <fullName evidence="12">DNA 3'-5' helicase</fullName>
        <ecNumber evidence="12">5.6.2.4</ecNumber>
    </recommendedName>
</protein>
<keyword evidence="2 14" id="KW-0547">Nucleotide-binding</keyword>
<dbReference type="GO" id="GO:0004527">
    <property type="term" value="F:exonuclease activity"/>
    <property type="evidence" value="ECO:0007669"/>
    <property type="project" value="UniProtKB-KW"/>
</dbReference>
<dbReference type="InterPro" id="IPR011335">
    <property type="entry name" value="Restrct_endonuc-II-like"/>
</dbReference>
<dbReference type="STRING" id="937334.SAMN05444406_1232"/>
<organism evidence="18 19">
    <name type="scientific">Caldicoprobacter faecalis</name>
    <dbReference type="NCBI Taxonomy" id="937334"/>
    <lineage>
        <taxon>Bacteria</taxon>
        <taxon>Bacillati</taxon>
        <taxon>Bacillota</taxon>
        <taxon>Clostridia</taxon>
        <taxon>Caldicoprobacterales</taxon>
        <taxon>Caldicoprobacteraceae</taxon>
        <taxon>Caldicoprobacter</taxon>
    </lineage>
</organism>
<evidence type="ECO:0000256" key="11">
    <source>
        <dbReference type="ARBA" id="ARBA00034617"/>
    </source>
</evidence>
<evidence type="ECO:0000256" key="12">
    <source>
        <dbReference type="ARBA" id="ARBA00034808"/>
    </source>
</evidence>
<dbReference type="Pfam" id="PF13361">
    <property type="entry name" value="UvrD_C"/>
    <property type="match status" value="1"/>
</dbReference>
<dbReference type="GO" id="GO:0000725">
    <property type="term" value="P:recombinational repair"/>
    <property type="evidence" value="ECO:0007669"/>
    <property type="project" value="TreeGrafter"/>
</dbReference>
<evidence type="ECO:0000313" key="18">
    <source>
        <dbReference type="EMBL" id="SFQ27897.1"/>
    </source>
</evidence>
<dbReference type="Proteomes" id="UP000198577">
    <property type="component" value="Unassembled WGS sequence"/>
</dbReference>
<comment type="catalytic activity">
    <reaction evidence="11">
        <text>Couples ATP hydrolysis with the unwinding of duplex DNA by translocating in the 3'-5' direction.</text>
        <dbReference type="EC" id="5.6.2.4"/>
    </reaction>
</comment>
<dbReference type="EMBL" id="FOXR01000023">
    <property type="protein sequence ID" value="SFQ27897.1"/>
    <property type="molecule type" value="Genomic_DNA"/>
</dbReference>
<evidence type="ECO:0000256" key="10">
    <source>
        <dbReference type="ARBA" id="ARBA00023235"/>
    </source>
</evidence>
<keyword evidence="3" id="KW-0227">DNA damage</keyword>
<keyword evidence="10" id="KW-0413">Isomerase</keyword>
<evidence type="ECO:0000256" key="8">
    <source>
        <dbReference type="ARBA" id="ARBA00023125"/>
    </source>
</evidence>
<evidence type="ECO:0000256" key="9">
    <source>
        <dbReference type="ARBA" id="ARBA00023204"/>
    </source>
</evidence>
<dbReference type="InterPro" id="IPR011604">
    <property type="entry name" value="PDDEXK-like_dom_sf"/>
</dbReference>
<dbReference type="GO" id="GO:0043138">
    <property type="term" value="F:3'-5' DNA helicase activity"/>
    <property type="evidence" value="ECO:0007669"/>
    <property type="project" value="UniProtKB-EC"/>
</dbReference>
<dbReference type="EC" id="5.6.2.4" evidence="12"/>
<dbReference type="Gene3D" id="3.90.320.10">
    <property type="match status" value="1"/>
</dbReference>
<name>A0A1I5X8B7_9FIRM</name>
<evidence type="ECO:0000256" key="14">
    <source>
        <dbReference type="PROSITE-ProRule" id="PRU00560"/>
    </source>
</evidence>
<keyword evidence="19" id="KW-1185">Reference proteome</keyword>
<dbReference type="RefSeq" id="WP_092282539.1">
    <property type="nucleotide sequence ID" value="NZ_FOXR01000023.1"/>
</dbReference>
<keyword evidence="4 14" id="KW-0378">Hydrolase</keyword>
<evidence type="ECO:0000256" key="2">
    <source>
        <dbReference type="ARBA" id="ARBA00022741"/>
    </source>
</evidence>
<dbReference type="PANTHER" id="PTHR11070:SF48">
    <property type="entry name" value="ATP-DEPENDENT HELICASE_NUCLEASE SUBUNIT A"/>
    <property type="match status" value="1"/>
</dbReference>
<dbReference type="CDD" id="cd17932">
    <property type="entry name" value="DEXQc_UvrD"/>
    <property type="match status" value="1"/>
</dbReference>
<dbReference type="InterPro" id="IPR014017">
    <property type="entry name" value="DNA_helicase_UvrD-like_C"/>
</dbReference>
<dbReference type="GO" id="GO:0005524">
    <property type="term" value="F:ATP binding"/>
    <property type="evidence" value="ECO:0007669"/>
    <property type="project" value="UniProtKB-UniRule"/>
</dbReference>
<evidence type="ECO:0000313" key="19">
    <source>
        <dbReference type="Proteomes" id="UP000198577"/>
    </source>
</evidence>
<dbReference type="InterPro" id="IPR014016">
    <property type="entry name" value="UvrD-like_ATP-bd"/>
</dbReference>
<sequence>MKVLQDICKRYGVNEEQARALDTTASIAVRAGAGSGKTRVLTRRFIRLILENSDVDLDSIVAITFTRKAAAEMKDRIRKELSDRILKSSSLDEKKRLSGLRMRITSANIDTIHGFCAKLLRENFAYLDIDPDFKVMDEIDRDIVLSRIADEVIREFVEDPQNAKVVAAIAERLPVSLFTGDLKDGILSAFKAMMERGCTPEDLKPSVGTGESCEETEQKGSSDIQSDKADGEADCAHESANHVYEESDDDGPGDGCDGATDGRRRQEPVQVGQYSQENAVKGAEADLVHILEDMGLRLIRQLYRSYSQYKDRENMLDFNDLELNALKLLSNPDIQKYYHEKFTAIMVDEFQDLNPLQKKILDLLTHVDGCIPQGRLFIVGDYKQSIYGFRGSDYRVFEEGCRQISEHGGRVEYLSNCYRSTKTIIGFVNGVFKHLLDPYEPLKYPEQQKDKRYNEPKVELITWDKEALKQVKPRTRWDLAKGLLLSEDSMDQLKKVLEEEYEDIVLAGKKDYQGDVIAAAIHRLVSQGFDYSDIAILLRSRSSLAQVERALTNHRIPYCVLGGIGFWSKQEVTDILALYRLVFYPDDRLVLLTVLRSPIFGFSDDLLLELAGFMKEQGMEHTRPDALMEAFSEALQDERAWVVQRAASILKGACALGGITNAAELFDRLIELTGYDEILMALPYGEKKLRNLEKLMGIVERFEDKGIYTARDFLVYVDTLSRSSAREEEASLDSEDSNAVKILTIHASKGLEFRAVLIPDMDQALDAQAKKNKPLFLLDEHNNLVAMGVDGEGKLNEAVNPAYAEIYNRRLLAELDESRRLFYVAATRAREYLGLIGQRQDIDEDYAPEKLNSFMKQLMWAIQQSGTIAELAEVKAEELLPLEAEWDEGGQAVLKSIDADDAFTLRLKPLDASREGSISISSWLKYRGCPRRFYLENILNLRQDSRASLHELLEERMDEWAGETTPVDLGINVHLLLKEVDVADLPGLKIETLTEFARELGIDIQRYVSALKGYMQGLCKIEKQRAKEVRGQLLDSLREYAFRVPIDEGLYFSGIVDRVDIYRGEGRLRATVIDYKTNRVNSLAEAEEKAMYYHDQLVCYAWALNKVLHYKGERVIVDEAVIYFLNAGRAISVPINKGYAEKIIDEMVAESPALLGMKPFDEYKPKKSEACALCPVRRFCDVVVESF</sequence>
<keyword evidence="5 14" id="KW-0347">Helicase</keyword>
<dbReference type="GO" id="GO:0005829">
    <property type="term" value="C:cytosol"/>
    <property type="evidence" value="ECO:0007669"/>
    <property type="project" value="TreeGrafter"/>
</dbReference>
<feature type="domain" description="UvrD-like helicase C-terminal" evidence="17">
    <location>
        <begin position="474"/>
        <end position="750"/>
    </location>
</feature>
<evidence type="ECO:0000259" key="17">
    <source>
        <dbReference type="PROSITE" id="PS51217"/>
    </source>
</evidence>
<dbReference type="Gene3D" id="1.10.486.10">
    <property type="entry name" value="PCRA, domain 4"/>
    <property type="match status" value="1"/>
</dbReference>
<feature type="binding site" evidence="14">
    <location>
        <begin position="31"/>
        <end position="38"/>
    </location>
    <ligand>
        <name>ATP</name>
        <dbReference type="ChEBI" id="CHEBI:30616"/>
    </ligand>
</feature>
<evidence type="ECO:0000256" key="3">
    <source>
        <dbReference type="ARBA" id="ARBA00022763"/>
    </source>
</evidence>
<keyword evidence="6 18" id="KW-0269">Exonuclease</keyword>
<proteinExistence type="predicted"/>
<dbReference type="OrthoDB" id="9810135at2"/>
<evidence type="ECO:0000256" key="5">
    <source>
        <dbReference type="ARBA" id="ARBA00022806"/>
    </source>
</evidence>